<evidence type="ECO:0000313" key="3">
    <source>
        <dbReference type="Proteomes" id="UP000015241"/>
    </source>
</evidence>
<feature type="compositionally biased region" description="Low complexity" evidence="1">
    <location>
        <begin position="93"/>
        <end position="109"/>
    </location>
</feature>
<organism evidence="2 3">
    <name type="scientific">Fomitopsis schrenkii</name>
    <name type="common">Brown rot fungus</name>
    <dbReference type="NCBI Taxonomy" id="2126942"/>
    <lineage>
        <taxon>Eukaryota</taxon>
        <taxon>Fungi</taxon>
        <taxon>Dikarya</taxon>
        <taxon>Basidiomycota</taxon>
        <taxon>Agaricomycotina</taxon>
        <taxon>Agaricomycetes</taxon>
        <taxon>Polyporales</taxon>
        <taxon>Fomitopsis</taxon>
    </lineage>
</organism>
<reference evidence="2 3" key="1">
    <citation type="journal article" date="2012" name="Science">
        <title>The Paleozoic origin of enzymatic lignin decomposition reconstructed from 31 fungal genomes.</title>
        <authorList>
            <person name="Floudas D."/>
            <person name="Binder M."/>
            <person name="Riley R."/>
            <person name="Barry K."/>
            <person name="Blanchette R.A."/>
            <person name="Henrissat B."/>
            <person name="Martinez A.T."/>
            <person name="Otillar R."/>
            <person name="Spatafora J.W."/>
            <person name="Yadav J.S."/>
            <person name="Aerts A."/>
            <person name="Benoit I."/>
            <person name="Boyd A."/>
            <person name="Carlson A."/>
            <person name="Copeland A."/>
            <person name="Coutinho P.M."/>
            <person name="de Vries R.P."/>
            <person name="Ferreira P."/>
            <person name="Findley K."/>
            <person name="Foster B."/>
            <person name="Gaskell J."/>
            <person name="Glotzer D."/>
            <person name="Gorecki P."/>
            <person name="Heitman J."/>
            <person name="Hesse C."/>
            <person name="Hori C."/>
            <person name="Igarashi K."/>
            <person name="Jurgens J.A."/>
            <person name="Kallen N."/>
            <person name="Kersten P."/>
            <person name="Kohler A."/>
            <person name="Kuees U."/>
            <person name="Kumar T.K.A."/>
            <person name="Kuo A."/>
            <person name="LaButti K."/>
            <person name="Larrondo L.F."/>
            <person name="Lindquist E."/>
            <person name="Ling A."/>
            <person name="Lombard V."/>
            <person name="Lucas S."/>
            <person name="Lundell T."/>
            <person name="Martin R."/>
            <person name="McLaughlin D.J."/>
            <person name="Morgenstern I."/>
            <person name="Morin E."/>
            <person name="Murat C."/>
            <person name="Nagy L.G."/>
            <person name="Nolan M."/>
            <person name="Ohm R.A."/>
            <person name="Patyshakuliyeva A."/>
            <person name="Rokas A."/>
            <person name="Ruiz-Duenas F.J."/>
            <person name="Sabat G."/>
            <person name="Salamov A."/>
            <person name="Samejima M."/>
            <person name="Schmutz J."/>
            <person name="Slot J.C."/>
            <person name="St John F."/>
            <person name="Stenlid J."/>
            <person name="Sun H."/>
            <person name="Sun S."/>
            <person name="Syed K."/>
            <person name="Tsang A."/>
            <person name="Wiebenga A."/>
            <person name="Young D."/>
            <person name="Pisabarro A."/>
            <person name="Eastwood D.C."/>
            <person name="Martin F."/>
            <person name="Cullen D."/>
            <person name="Grigoriev I.V."/>
            <person name="Hibbett D.S."/>
        </authorList>
    </citation>
    <scope>NUCLEOTIDE SEQUENCE</scope>
    <source>
        <strain evidence="3">FP-58527</strain>
    </source>
</reference>
<accession>S8ESP7</accession>
<dbReference type="InParanoid" id="S8ESP7"/>
<protein>
    <submittedName>
        <fullName evidence="2">Uncharacterized protein</fullName>
    </submittedName>
</protein>
<sequence length="229" mass="25532">MYPPQRRQHPHPHHQHQLQASLPAQPIGLPPPHTWYPINDSYLFSGAASADLLSSLSRWNLGPPEFLLPYHYNHAQNYHTEYAAPEAAPGFSPAPSDSSSVLSWDTTSSPAPVQEPLQVTCNAPLVAPVPLPYHSPFFLQYDDLPDLDEDLSHAPYTRRPPKRKRSFDDFSPTETAGDIQEMPAKRRSIGGGQPLPLHPAGARLQIPLHLRSARRNSLPKSATRHARPR</sequence>
<evidence type="ECO:0000313" key="2">
    <source>
        <dbReference type="EMBL" id="EPT05954.1"/>
    </source>
</evidence>
<dbReference type="eggNOG" id="ENOG502T14C">
    <property type="taxonomic scope" value="Eukaryota"/>
</dbReference>
<dbReference type="Proteomes" id="UP000015241">
    <property type="component" value="Unassembled WGS sequence"/>
</dbReference>
<dbReference type="OrthoDB" id="3029761at2759"/>
<feature type="compositionally biased region" description="Low complexity" evidence="1">
    <location>
        <begin position="17"/>
        <end position="26"/>
    </location>
</feature>
<feature type="region of interest" description="Disordered" evidence="1">
    <location>
        <begin position="87"/>
        <end position="109"/>
    </location>
</feature>
<evidence type="ECO:0000256" key="1">
    <source>
        <dbReference type="SAM" id="MobiDB-lite"/>
    </source>
</evidence>
<gene>
    <name evidence="2" type="ORF">FOMPIDRAFT_1012997</name>
</gene>
<feature type="region of interest" description="Disordered" evidence="1">
    <location>
        <begin position="150"/>
        <end position="229"/>
    </location>
</feature>
<dbReference type="AlphaFoldDB" id="S8ESP7"/>
<feature type="compositionally biased region" description="Basic residues" evidence="1">
    <location>
        <begin position="1"/>
        <end position="16"/>
    </location>
</feature>
<feature type="region of interest" description="Disordered" evidence="1">
    <location>
        <begin position="1"/>
        <end position="26"/>
    </location>
</feature>
<keyword evidence="3" id="KW-1185">Reference proteome</keyword>
<dbReference type="EMBL" id="KE504122">
    <property type="protein sequence ID" value="EPT05954.1"/>
    <property type="molecule type" value="Genomic_DNA"/>
</dbReference>
<name>S8ESP7_FOMSC</name>
<proteinExistence type="predicted"/>
<dbReference type="HOGENOM" id="CLU_105495_0_0_1"/>